<keyword evidence="2" id="KW-0732">Signal</keyword>
<dbReference type="Proteomes" id="UP000325440">
    <property type="component" value="Unassembled WGS sequence"/>
</dbReference>
<feature type="signal peptide" evidence="2">
    <location>
        <begin position="1"/>
        <end position="32"/>
    </location>
</feature>
<protein>
    <recommendedName>
        <fullName evidence="5">Secreted protein</fullName>
    </recommendedName>
</protein>
<organism evidence="3 4">
    <name type="scientific">Cinara cedri</name>
    <dbReference type="NCBI Taxonomy" id="506608"/>
    <lineage>
        <taxon>Eukaryota</taxon>
        <taxon>Metazoa</taxon>
        <taxon>Ecdysozoa</taxon>
        <taxon>Arthropoda</taxon>
        <taxon>Hexapoda</taxon>
        <taxon>Insecta</taxon>
        <taxon>Pterygota</taxon>
        <taxon>Neoptera</taxon>
        <taxon>Paraneoptera</taxon>
        <taxon>Hemiptera</taxon>
        <taxon>Sternorrhyncha</taxon>
        <taxon>Aphidomorpha</taxon>
        <taxon>Aphidoidea</taxon>
        <taxon>Aphididae</taxon>
        <taxon>Lachninae</taxon>
        <taxon>Cinara</taxon>
    </lineage>
</organism>
<gene>
    <name evidence="3" type="ORF">CINCED_3A025808</name>
</gene>
<feature type="compositionally biased region" description="Low complexity" evidence="1">
    <location>
        <begin position="32"/>
        <end position="42"/>
    </location>
</feature>
<keyword evidence="4" id="KW-1185">Reference proteome</keyword>
<feature type="chain" id="PRO_5022908227" description="Secreted protein" evidence="2">
    <location>
        <begin position="33"/>
        <end position="126"/>
    </location>
</feature>
<feature type="region of interest" description="Disordered" evidence="1">
    <location>
        <begin position="28"/>
        <end position="52"/>
    </location>
</feature>
<reference evidence="3 4" key="1">
    <citation type="submission" date="2019-08" db="EMBL/GenBank/DDBJ databases">
        <authorList>
            <person name="Alioto T."/>
            <person name="Alioto T."/>
            <person name="Gomez Garrido J."/>
        </authorList>
    </citation>
    <scope>NUCLEOTIDE SEQUENCE [LARGE SCALE GENOMIC DNA]</scope>
</reference>
<evidence type="ECO:0008006" key="5">
    <source>
        <dbReference type="Google" id="ProtNLM"/>
    </source>
</evidence>
<evidence type="ECO:0000256" key="2">
    <source>
        <dbReference type="SAM" id="SignalP"/>
    </source>
</evidence>
<name>A0A5E4MZ79_9HEMI</name>
<dbReference type="EMBL" id="CABPRJ010001452">
    <property type="protein sequence ID" value="VVC37669.1"/>
    <property type="molecule type" value="Genomic_DNA"/>
</dbReference>
<sequence>MANGSESARALARSPVLLLYIGSALFAGSANGGPPTTTTATALPQPYDRPTDDDRYCHTAPARSRYAVPAEATATWTAVRTLQQAAAAALPVTESLSGVRPFRRLHMDVSHAFSFRAAAAARAPCR</sequence>
<evidence type="ECO:0000313" key="4">
    <source>
        <dbReference type="Proteomes" id="UP000325440"/>
    </source>
</evidence>
<accession>A0A5E4MZ79</accession>
<evidence type="ECO:0000313" key="3">
    <source>
        <dbReference type="EMBL" id="VVC37669.1"/>
    </source>
</evidence>
<evidence type="ECO:0000256" key="1">
    <source>
        <dbReference type="SAM" id="MobiDB-lite"/>
    </source>
</evidence>
<proteinExistence type="predicted"/>
<dbReference type="AlphaFoldDB" id="A0A5E4MZ79"/>